<evidence type="ECO:0000256" key="7">
    <source>
        <dbReference type="SAM" id="MobiDB-lite"/>
    </source>
</evidence>
<dbReference type="PROSITE" id="PS51257">
    <property type="entry name" value="PROKAR_LIPOPROTEIN"/>
    <property type="match status" value="1"/>
</dbReference>
<evidence type="ECO:0000259" key="9">
    <source>
        <dbReference type="Pfam" id="PF16502"/>
    </source>
</evidence>
<keyword evidence="3" id="KW-0479">Metal-binding</keyword>
<feature type="compositionally biased region" description="Acidic residues" evidence="7">
    <location>
        <begin position="38"/>
        <end position="54"/>
    </location>
</feature>
<feature type="region of interest" description="Disordered" evidence="7">
    <location>
        <begin position="22"/>
        <end position="55"/>
    </location>
</feature>
<evidence type="ECO:0000313" key="11">
    <source>
        <dbReference type="Proteomes" id="UP000646833"/>
    </source>
</evidence>
<reference evidence="10" key="2">
    <citation type="submission" date="2020-09" db="EMBL/GenBank/DDBJ databases">
        <authorList>
            <person name="Sun Q."/>
            <person name="Sedlacek I."/>
        </authorList>
    </citation>
    <scope>NUCLEOTIDE SEQUENCE</scope>
    <source>
        <strain evidence="10">CCM 7217</strain>
    </source>
</reference>
<sequence>MNYSRRRLLQTTGLAVATAGLAGCNGQSSDESTTAAETDSETETADGTTTEDAESSVSVDATVAVAAEWNAMRARLYDTVALAAAGRLGTAARVTGDVFARFEQSSGEWGAHEQLEATNEQNYETFESHLGGAREAYAAGDAERGADLAVQAADNLLAAQRGRVDAAVVDALDVLLFGARARDAGLLAAAGEVDAAAELANAVYEGFEDAPAHSALESASGELYETFEAAVEGAADAGDAETLAASARTAAAATVDASYELAPETVAGAGHLALMQAVGFDAEVLAGLGGPGDEFAHAAALSLYRARAADVPRLVAAGEADFAATVASDVFAHFEGARAHEALEEADHDAYEGFEGGLESLTEAAESGDVAAAEEAVATVDENLLAGISALVGGEAATVLEAAFFRARLGDARELVAVGETDRAAAVGEDLFSRFEENEADLHESVEEESEELYHRFEEEHLAGLVEDAAAGNAGAAAAHAEGATDALFEFEAAVGATAEVSAAEAAFFGARGFDAAALAQVGASARAATVVQSTFAFFEAGAGGYHETLEEADHDLYESFEGALGSVRTAAEEGGDTYGAAKTYGQRAVDSMYAVVATAAADAGLGAAASERMTGVFQTFEEARVHEALEEADHDAYEGFEAALSDYVAALEDGSEVDAAAETYATATARAQFAVVGEVGKAPEAGSTDESGSADTSLTGGPNVVEGVPEEADHVVKMSAVAFEPAELTVSVGDTVAFEHAAGEAHSVTAYGDDLPEGAAYWASGGFESQESAETGWGEGKGAVQSGQSYVHTFETAGEHAYFCVPHEAAGMTGTVVAEE</sequence>
<dbReference type="CDD" id="cd04220">
    <property type="entry name" value="Halocyanin"/>
    <property type="match status" value="1"/>
</dbReference>
<evidence type="ECO:0000256" key="6">
    <source>
        <dbReference type="ARBA" id="ARBA00023136"/>
    </source>
</evidence>
<proteinExistence type="predicted"/>
<evidence type="ECO:0000256" key="3">
    <source>
        <dbReference type="ARBA" id="ARBA00022723"/>
    </source>
</evidence>
<evidence type="ECO:0000256" key="4">
    <source>
        <dbReference type="ARBA" id="ARBA00022982"/>
    </source>
</evidence>
<evidence type="ECO:0000313" key="10">
    <source>
        <dbReference type="EMBL" id="GGC59015.1"/>
    </source>
</evidence>
<dbReference type="Pfam" id="PF00127">
    <property type="entry name" value="Copper-bind"/>
    <property type="match status" value="1"/>
</dbReference>
<dbReference type="PANTHER" id="PTHR34192:SF10">
    <property type="entry name" value="PLASTOCYANIN MAJOR ISOFORM, CHLOROPLASTIC-RELATED"/>
    <property type="match status" value="1"/>
</dbReference>
<dbReference type="InterPro" id="IPR000923">
    <property type="entry name" value="BlueCu_1"/>
</dbReference>
<dbReference type="PROSITE" id="PS00196">
    <property type="entry name" value="COPPER_BLUE"/>
    <property type="match status" value="1"/>
</dbReference>
<evidence type="ECO:0000256" key="5">
    <source>
        <dbReference type="ARBA" id="ARBA00023008"/>
    </source>
</evidence>
<dbReference type="InterPro" id="IPR006311">
    <property type="entry name" value="TAT_signal"/>
</dbReference>
<dbReference type="Pfam" id="PF16502">
    <property type="entry name" value="DUF5059"/>
    <property type="match status" value="1"/>
</dbReference>
<name>A0A830EAL8_9EURY</name>
<feature type="domain" description="DUF5059" evidence="9">
    <location>
        <begin position="64"/>
        <end position="684"/>
    </location>
</feature>
<dbReference type="Proteomes" id="UP000646833">
    <property type="component" value="Unassembled WGS sequence"/>
</dbReference>
<comment type="caution">
    <text evidence="10">The sequence shown here is derived from an EMBL/GenBank/DDBJ whole genome shotgun (WGS) entry which is preliminary data.</text>
</comment>
<dbReference type="GO" id="GO:0009055">
    <property type="term" value="F:electron transfer activity"/>
    <property type="evidence" value="ECO:0007669"/>
    <property type="project" value="InterPro"/>
</dbReference>
<dbReference type="PROSITE" id="PS51318">
    <property type="entry name" value="TAT"/>
    <property type="match status" value="1"/>
</dbReference>
<organism evidence="10 11">
    <name type="scientific">Haloferax sulfurifontis</name>
    <dbReference type="NCBI Taxonomy" id="255616"/>
    <lineage>
        <taxon>Archaea</taxon>
        <taxon>Methanobacteriati</taxon>
        <taxon>Methanobacteriota</taxon>
        <taxon>Stenosarchaea group</taxon>
        <taxon>Halobacteria</taxon>
        <taxon>Halobacteriales</taxon>
        <taxon>Haloferacaceae</taxon>
        <taxon>Haloferax</taxon>
    </lineage>
</organism>
<evidence type="ECO:0000256" key="1">
    <source>
        <dbReference type="ARBA" id="ARBA00004370"/>
    </source>
</evidence>
<feature type="domain" description="Blue (type 1) copper" evidence="8">
    <location>
        <begin position="717"/>
        <end position="818"/>
    </location>
</feature>
<comment type="subcellular location">
    <subcellularLocation>
        <location evidence="1">Membrane</location>
    </subcellularLocation>
</comment>
<dbReference type="GO" id="GO:0005507">
    <property type="term" value="F:copper ion binding"/>
    <property type="evidence" value="ECO:0007669"/>
    <property type="project" value="InterPro"/>
</dbReference>
<protein>
    <submittedName>
        <fullName evidence="10">Cytochrome</fullName>
    </submittedName>
</protein>
<gene>
    <name evidence="10" type="ORF">GCM10007209_21220</name>
</gene>
<dbReference type="AlphaFoldDB" id="A0A830EAL8"/>
<dbReference type="InterPro" id="IPR032445">
    <property type="entry name" value="DUF5059"/>
</dbReference>
<keyword evidence="6" id="KW-0472">Membrane</keyword>
<dbReference type="Gene3D" id="2.60.40.420">
    <property type="entry name" value="Cupredoxins - blue copper proteins"/>
    <property type="match status" value="1"/>
</dbReference>
<dbReference type="PANTHER" id="PTHR34192">
    <property type="entry name" value="PLASTOCYANIN MAJOR ISOFORM, CHLOROPLASTIC-RELATED"/>
    <property type="match status" value="1"/>
</dbReference>
<dbReference type="SUPFAM" id="SSF49503">
    <property type="entry name" value="Cupredoxins"/>
    <property type="match status" value="1"/>
</dbReference>
<dbReference type="GO" id="GO:0016020">
    <property type="term" value="C:membrane"/>
    <property type="evidence" value="ECO:0007669"/>
    <property type="project" value="UniProtKB-SubCell"/>
</dbReference>
<evidence type="ECO:0000256" key="2">
    <source>
        <dbReference type="ARBA" id="ARBA00022448"/>
    </source>
</evidence>
<keyword evidence="5" id="KW-0186">Copper</keyword>
<dbReference type="InterPro" id="IPR028871">
    <property type="entry name" value="BlueCu_1_BS"/>
</dbReference>
<dbReference type="InterPro" id="IPR008972">
    <property type="entry name" value="Cupredoxin"/>
</dbReference>
<feature type="compositionally biased region" description="Low complexity" evidence="7">
    <location>
        <begin position="22"/>
        <end position="37"/>
    </location>
</feature>
<feature type="region of interest" description="Disordered" evidence="7">
    <location>
        <begin position="683"/>
        <end position="705"/>
    </location>
</feature>
<reference evidence="10" key="1">
    <citation type="journal article" date="2014" name="Int. J. Syst. Evol. Microbiol.">
        <title>Complete genome sequence of Corynebacterium casei LMG S-19264T (=DSM 44701T), isolated from a smear-ripened cheese.</title>
        <authorList>
            <consortium name="US DOE Joint Genome Institute (JGI-PGF)"/>
            <person name="Walter F."/>
            <person name="Albersmeier A."/>
            <person name="Kalinowski J."/>
            <person name="Ruckert C."/>
        </authorList>
    </citation>
    <scope>NUCLEOTIDE SEQUENCE</scope>
    <source>
        <strain evidence="10">CCM 7217</strain>
    </source>
</reference>
<accession>A0A830EAL8</accession>
<keyword evidence="4" id="KW-0249">Electron transport</keyword>
<keyword evidence="2" id="KW-0813">Transport</keyword>
<evidence type="ECO:0000259" key="8">
    <source>
        <dbReference type="Pfam" id="PF00127"/>
    </source>
</evidence>
<dbReference type="RefSeq" id="WP_188423856.1">
    <property type="nucleotide sequence ID" value="NZ_BMCI01000003.1"/>
</dbReference>
<dbReference type="EMBL" id="BMCI01000003">
    <property type="protein sequence ID" value="GGC59015.1"/>
    <property type="molecule type" value="Genomic_DNA"/>
</dbReference>
<feature type="compositionally biased region" description="Polar residues" evidence="7">
    <location>
        <begin position="689"/>
        <end position="701"/>
    </location>
</feature>